<feature type="region of interest" description="Disordered" evidence="6">
    <location>
        <begin position="100"/>
        <end position="132"/>
    </location>
</feature>
<dbReference type="OrthoDB" id="3478924at2"/>
<evidence type="ECO:0000259" key="8">
    <source>
        <dbReference type="Pfam" id="PF21006"/>
    </source>
</evidence>
<dbReference type="AlphaFoldDB" id="A0A1M6YHK1"/>
<evidence type="ECO:0000259" key="7">
    <source>
        <dbReference type="Pfam" id="PF02211"/>
    </source>
</evidence>
<organism evidence="9 10">
    <name type="scientific">Pseudonocardia thermophila</name>
    <dbReference type="NCBI Taxonomy" id="1848"/>
    <lineage>
        <taxon>Bacteria</taxon>
        <taxon>Bacillati</taxon>
        <taxon>Actinomycetota</taxon>
        <taxon>Actinomycetes</taxon>
        <taxon>Pseudonocardiales</taxon>
        <taxon>Pseudonocardiaceae</taxon>
        <taxon>Pseudonocardia</taxon>
    </lineage>
</organism>
<dbReference type="InterPro" id="IPR049054">
    <property type="entry name" value="CN_hydtase_beta-like_N"/>
</dbReference>
<dbReference type="InterPro" id="IPR008990">
    <property type="entry name" value="Elect_transpt_acc-like_dom_sf"/>
</dbReference>
<dbReference type="STRING" id="1848.SAMN05443637_1209"/>
<evidence type="ECO:0000256" key="6">
    <source>
        <dbReference type="SAM" id="MobiDB-lite"/>
    </source>
</evidence>
<evidence type="ECO:0000256" key="4">
    <source>
        <dbReference type="ARBA" id="ARBA00023239"/>
    </source>
</evidence>
<feature type="domain" description="Nitrile hydratase beta subunit-like N-terminal" evidence="8">
    <location>
        <begin position="1"/>
        <end position="107"/>
    </location>
</feature>
<dbReference type="SMR" id="A0A1M6YHK1"/>
<dbReference type="EMBL" id="FRAP01000020">
    <property type="protein sequence ID" value="SHL17583.1"/>
    <property type="molecule type" value="Genomic_DNA"/>
</dbReference>
<sequence length="223" mass="24826">MTTVDDLGGAEGFGPVRPPDPDEPVFTERWEGRAFALTLLTMGRISGRNLDAFRYALGRLDESAYFDPDGYYGRWLNAAELMLTDSAILAPGAVEARARKLRGEDVEEPPIPEPNKPDYAPTGPGSLRQIDEPPRFAVGDHVRTRTEMPADRPNRLPRYVRGHVGVVELIQPAHLLPDTHAVFEGENPQHVYTVRFDSHDLWGADAESFAVTIELYDSYLEPA</sequence>
<dbReference type="InterPro" id="IPR003168">
    <property type="entry name" value="Nitrile_hydratase_bsu"/>
</dbReference>
<dbReference type="Pfam" id="PF02211">
    <property type="entry name" value="NHase_beta_C"/>
    <property type="match status" value="1"/>
</dbReference>
<comment type="function">
    <text evidence="1">NHase catalyzes the hydration of various nitrile compounds to the corresponding amides.</text>
</comment>
<evidence type="ECO:0000256" key="1">
    <source>
        <dbReference type="ARBA" id="ARBA00004042"/>
    </source>
</evidence>
<comment type="catalytic activity">
    <reaction evidence="5">
        <text>an aliphatic primary amide = an aliphatic nitrile + H2O</text>
        <dbReference type="Rhea" id="RHEA:12673"/>
        <dbReference type="ChEBI" id="CHEBI:15377"/>
        <dbReference type="ChEBI" id="CHEBI:65285"/>
        <dbReference type="ChEBI" id="CHEBI:80291"/>
        <dbReference type="EC" id="4.2.1.84"/>
    </reaction>
</comment>
<dbReference type="RefSeq" id="WP_073459397.1">
    <property type="nucleotide sequence ID" value="NZ_CALGVN010000055.1"/>
</dbReference>
<name>A0A1M6YHK1_PSETH</name>
<dbReference type="Gene3D" id="2.30.30.50">
    <property type="match status" value="1"/>
</dbReference>
<proteinExistence type="inferred from homology"/>
<dbReference type="SUPFAM" id="SSF50090">
    <property type="entry name" value="Electron transport accessory proteins"/>
    <property type="match status" value="1"/>
</dbReference>
<feature type="region of interest" description="Disordered" evidence="6">
    <location>
        <begin position="1"/>
        <end position="22"/>
    </location>
</feature>
<dbReference type="EC" id="4.2.1.84" evidence="3"/>
<dbReference type="GO" id="GO:0018822">
    <property type="term" value="F:nitrile hydratase activity"/>
    <property type="evidence" value="ECO:0007669"/>
    <property type="project" value="UniProtKB-EC"/>
</dbReference>
<evidence type="ECO:0000256" key="5">
    <source>
        <dbReference type="ARBA" id="ARBA00044877"/>
    </source>
</evidence>
<dbReference type="GO" id="GO:0046914">
    <property type="term" value="F:transition metal ion binding"/>
    <property type="evidence" value="ECO:0007669"/>
    <property type="project" value="InterPro"/>
</dbReference>
<keyword evidence="4" id="KW-0456">Lyase</keyword>
<accession>A0A1M6YHK1</accession>
<dbReference type="Pfam" id="PF21006">
    <property type="entry name" value="NHase_beta_N"/>
    <property type="match status" value="1"/>
</dbReference>
<evidence type="ECO:0000256" key="3">
    <source>
        <dbReference type="ARBA" id="ARBA00013079"/>
    </source>
</evidence>
<evidence type="ECO:0000313" key="10">
    <source>
        <dbReference type="Proteomes" id="UP000184363"/>
    </source>
</evidence>
<evidence type="ECO:0000256" key="2">
    <source>
        <dbReference type="ARBA" id="ARBA00009098"/>
    </source>
</evidence>
<feature type="domain" description="Nitrile hydratase beta subunit" evidence="7">
    <location>
        <begin position="128"/>
        <end position="222"/>
    </location>
</feature>
<reference evidence="9 10" key="1">
    <citation type="submission" date="2016-11" db="EMBL/GenBank/DDBJ databases">
        <authorList>
            <person name="Jaros S."/>
            <person name="Januszkiewicz K."/>
            <person name="Wedrychowicz H."/>
        </authorList>
    </citation>
    <scope>NUCLEOTIDE SEQUENCE [LARGE SCALE GENOMIC DNA]</scope>
    <source>
        <strain evidence="9 10">DSM 43832</strain>
    </source>
</reference>
<gene>
    <name evidence="9" type="ORF">SAMN05443637_1209</name>
</gene>
<comment type="similarity">
    <text evidence="2">Belongs to the nitrile hydratase subunit beta family.</text>
</comment>
<dbReference type="InterPro" id="IPR024690">
    <property type="entry name" value="CN_hydtase_beta_dom_C"/>
</dbReference>
<protein>
    <recommendedName>
        <fullName evidence="3">nitrile hydratase</fullName>
        <ecNumber evidence="3">4.2.1.84</ecNumber>
    </recommendedName>
</protein>
<evidence type="ECO:0000313" key="9">
    <source>
        <dbReference type="EMBL" id="SHL17583.1"/>
    </source>
</evidence>
<dbReference type="InterPro" id="IPR042262">
    <property type="entry name" value="CN_hydtase_beta_C"/>
</dbReference>
<dbReference type="NCBIfam" id="TIGR03888">
    <property type="entry name" value="nitrile_beta"/>
    <property type="match status" value="1"/>
</dbReference>
<keyword evidence="10" id="KW-1185">Reference proteome</keyword>
<dbReference type="Gene3D" id="1.10.472.20">
    <property type="entry name" value="Nitrile hydratase, beta subunit"/>
    <property type="match status" value="1"/>
</dbReference>
<dbReference type="Proteomes" id="UP000184363">
    <property type="component" value="Unassembled WGS sequence"/>
</dbReference>